<dbReference type="AlphaFoldDB" id="A0A6G0W6C3"/>
<dbReference type="GO" id="GO:0030154">
    <property type="term" value="P:cell differentiation"/>
    <property type="evidence" value="ECO:0007669"/>
    <property type="project" value="InterPro"/>
</dbReference>
<dbReference type="InterPro" id="IPR001611">
    <property type="entry name" value="Leu-rich_rpt"/>
</dbReference>
<keyword evidence="2" id="KW-0677">Repeat</keyword>
<dbReference type="PROSITE" id="PS51450">
    <property type="entry name" value="LRR"/>
    <property type="match status" value="2"/>
</dbReference>
<dbReference type="Gene3D" id="3.80.10.10">
    <property type="entry name" value="Ribonuclease Inhibitor"/>
    <property type="match status" value="1"/>
</dbReference>
<evidence type="ECO:0000313" key="5">
    <source>
        <dbReference type="EMBL" id="KAF0722577.1"/>
    </source>
</evidence>
<dbReference type="InterPro" id="IPR009800">
    <property type="entry name" value="HCR"/>
</dbReference>
<organism evidence="5 6">
    <name type="scientific">Aphanomyces euteiches</name>
    <dbReference type="NCBI Taxonomy" id="100861"/>
    <lineage>
        <taxon>Eukaryota</taxon>
        <taxon>Sar</taxon>
        <taxon>Stramenopiles</taxon>
        <taxon>Oomycota</taxon>
        <taxon>Saprolegniomycetes</taxon>
        <taxon>Saprolegniales</taxon>
        <taxon>Verrucalvaceae</taxon>
        <taxon>Aphanomyces</taxon>
    </lineage>
</organism>
<dbReference type="SMART" id="SM00369">
    <property type="entry name" value="LRR_TYP"/>
    <property type="match status" value="2"/>
</dbReference>
<feature type="coiled-coil region" evidence="3">
    <location>
        <begin position="650"/>
        <end position="770"/>
    </location>
</feature>
<dbReference type="InterPro" id="IPR003591">
    <property type="entry name" value="Leu-rich_rpt_typical-subtyp"/>
</dbReference>
<dbReference type="EMBL" id="VJMJ01000330">
    <property type="protein sequence ID" value="KAF0722577.1"/>
    <property type="molecule type" value="Genomic_DNA"/>
</dbReference>
<dbReference type="PANTHER" id="PTHR46759:SF2">
    <property type="match status" value="1"/>
</dbReference>
<feature type="region of interest" description="Disordered" evidence="4">
    <location>
        <begin position="786"/>
        <end position="811"/>
    </location>
</feature>
<accession>A0A6G0W6C3</accession>
<feature type="compositionally biased region" description="Low complexity" evidence="4">
    <location>
        <begin position="799"/>
        <end position="808"/>
    </location>
</feature>
<feature type="coiled-coil region" evidence="3">
    <location>
        <begin position="290"/>
        <end position="338"/>
    </location>
</feature>
<keyword evidence="6" id="KW-1185">Reference proteome</keyword>
<keyword evidence="1" id="KW-0433">Leucine-rich repeat</keyword>
<evidence type="ECO:0000256" key="2">
    <source>
        <dbReference type="ARBA" id="ARBA00022737"/>
    </source>
</evidence>
<dbReference type="InterPro" id="IPR042655">
    <property type="entry name" value="LRC72"/>
</dbReference>
<evidence type="ECO:0000256" key="4">
    <source>
        <dbReference type="SAM" id="MobiDB-lite"/>
    </source>
</evidence>
<name>A0A6G0W6C3_9STRA</name>
<feature type="coiled-coil region" evidence="3">
    <location>
        <begin position="212"/>
        <end position="239"/>
    </location>
</feature>
<dbReference type="VEuPathDB" id="FungiDB:AeMF1_002287"/>
<sequence length="840" mass="96137">MPLERLTTQLVAEIAEAYPTLSNLNLSSNAIREMDCDLSMLPYVSRLNLNHNQLSSVPSTLAAHLPHLTQLLLGHNQFSSLESLWQIKTLTVLDLSFNSIAPFDQLDYLKDLSLLAQLTLQGNSKLDQVESYRLEVIQRLPQLVSLDNVEITPREREAARKLAKPAILQPLQMNQPPQRFVVSAPLPPVQTSTPIQTPPPVKFVSPPVVPKLTTSDKQLELLQHRVEALQEVIALHEAEVASATGSSQANSQTMQRLVAKWRVKVYELLVDLKRQKIEAADGVHQAAIGMANLEKQKADQSRYISSLNQRLVDADAAMQLLHLQVKQLETEKSALAAKCHKQIHGLETERQHTRHIAHRVISLVQDDAMVERLQRMYSGVSSHEQRLARQVEQVEMLVISLARKEARLRNQEAALEGERRVWIKRLQGADSSPSVVTTIPKSKTFRLKPDTEEVLRAVFQRLDPYQTGLVASDRFLQALQKDWTIRQVMGVAAQCKLVDLVQQNGLFARTKYLTWGEFVLLFLPDLSPQENIDVPCQDNGIPHPFDTDEVQTSQNLTKKVMKLHEWSREMLESRVCELEQERIGLVARLKQDAKDLQHRVVKVHQQWQDKCNQFVESLALLQDTVRKQEHQIESQIKVQKDLEGQLASLRTQSNQQDNTLQRQLRELENKLQVVSREHDREVLRLQEAHADALQEAEQKARQAQKDYAKQDVYIRQLERQLKRMHDAAADEEKEQHQSLVRQIEKRDVEIGKLRRERNALLTTLREQEKKPLPTMLDQCTSTEPLVNVQDTKSPPEPTIPKTRPIPTRVGPQTLSHRLMALSTQANRWLSDDEWCSDDER</sequence>
<gene>
    <name evidence="5" type="ORF">Ae201684_018310</name>
</gene>
<evidence type="ECO:0000256" key="3">
    <source>
        <dbReference type="SAM" id="Coils"/>
    </source>
</evidence>
<proteinExistence type="predicted"/>
<keyword evidence="3" id="KW-0175">Coiled coil</keyword>
<dbReference type="Pfam" id="PF07111">
    <property type="entry name" value="HCR"/>
    <property type="match status" value="1"/>
</dbReference>
<protein>
    <submittedName>
        <fullName evidence="5">Uncharacterized protein</fullName>
    </submittedName>
</protein>
<evidence type="ECO:0000313" key="6">
    <source>
        <dbReference type="Proteomes" id="UP000481153"/>
    </source>
</evidence>
<dbReference type="PANTHER" id="PTHR46759">
    <property type="entry name" value="LEUCINE-RICH REPEAT-CONTAINING PROTEIN 72"/>
    <property type="match status" value="1"/>
</dbReference>
<dbReference type="Pfam" id="PF13855">
    <property type="entry name" value="LRR_8"/>
    <property type="match status" value="1"/>
</dbReference>
<dbReference type="InterPro" id="IPR032675">
    <property type="entry name" value="LRR_dom_sf"/>
</dbReference>
<comment type="caution">
    <text evidence="5">The sequence shown here is derived from an EMBL/GenBank/DDBJ whole genome shotgun (WGS) entry which is preliminary data.</text>
</comment>
<dbReference type="SUPFAM" id="SSF52058">
    <property type="entry name" value="L domain-like"/>
    <property type="match status" value="1"/>
</dbReference>
<reference evidence="5 6" key="1">
    <citation type="submission" date="2019-07" db="EMBL/GenBank/DDBJ databases">
        <title>Genomics analysis of Aphanomyces spp. identifies a new class of oomycete effector associated with host adaptation.</title>
        <authorList>
            <person name="Gaulin E."/>
        </authorList>
    </citation>
    <scope>NUCLEOTIDE SEQUENCE [LARGE SCALE GENOMIC DNA]</scope>
    <source>
        <strain evidence="5 6">ATCC 201684</strain>
    </source>
</reference>
<dbReference type="Proteomes" id="UP000481153">
    <property type="component" value="Unassembled WGS sequence"/>
</dbReference>
<evidence type="ECO:0000256" key="1">
    <source>
        <dbReference type="ARBA" id="ARBA00022614"/>
    </source>
</evidence>